<dbReference type="AlphaFoldDB" id="A0A562KLR7"/>
<sequence length="126" mass="14685">MKKYFIILFLIFHFSLFSQIQKDTIQLTTPLAAIKVDLNNNKQRIFFNQLNLYTNNDFSIFNRTTMLNDNFSVYKGNFEYKNSVLIPENMLFNNKIDSFNPSGLCDFKSAVLTGIINLTISLFQTD</sequence>
<feature type="chain" id="PRO_5023016129" evidence="1">
    <location>
        <begin position="21"/>
        <end position="126"/>
    </location>
</feature>
<evidence type="ECO:0000313" key="2">
    <source>
        <dbReference type="EMBL" id="TWH96369.1"/>
    </source>
</evidence>
<dbReference type="OrthoDB" id="1377450at2"/>
<evidence type="ECO:0000256" key="1">
    <source>
        <dbReference type="SAM" id="SignalP"/>
    </source>
</evidence>
<dbReference type="Proteomes" id="UP000315312">
    <property type="component" value="Unassembled WGS sequence"/>
</dbReference>
<keyword evidence="1" id="KW-0732">Signal</keyword>
<reference evidence="2 3" key="1">
    <citation type="journal article" date="2015" name="Stand. Genomic Sci.">
        <title>Genomic Encyclopedia of Bacterial and Archaeal Type Strains, Phase III: the genomes of soil and plant-associated and newly described type strains.</title>
        <authorList>
            <person name="Whitman W.B."/>
            <person name="Woyke T."/>
            <person name="Klenk H.P."/>
            <person name="Zhou Y."/>
            <person name="Lilburn T.G."/>
            <person name="Beck B.J."/>
            <person name="De Vos P."/>
            <person name="Vandamme P."/>
            <person name="Eisen J.A."/>
            <person name="Garrity G."/>
            <person name="Hugenholtz P."/>
            <person name="Kyrpides N.C."/>
        </authorList>
    </citation>
    <scope>NUCLEOTIDE SEQUENCE [LARGE SCALE GENOMIC DNA]</scope>
    <source>
        <strain evidence="2 3">CGMCC 1.6844</strain>
    </source>
</reference>
<feature type="signal peptide" evidence="1">
    <location>
        <begin position="1"/>
        <end position="20"/>
    </location>
</feature>
<gene>
    <name evidence="2" type="ORF">IP97_00908</name>
</gene>
<accession>A0A562KLR7</accession>
<proteinExistence type="predicted"/>
<protein>
    <submittedName>
        <fullName evidence="2">Uncharacterized protein</fullName>
    </submittedName>
</protein>
<dbReference type="EMBL" id="VLKM01000003">
    <property type="protein sequence ID" value="TWH96369.1"/>
    <property type="molecule type" value="Genomic_DNA"/>
</dbReference>
<name>A0A562KLR7_9FLAO</name>
<dbReference type="RefSeq" id="WP_133608518.1">
    <property type="nucleotide sequence ID" value="NZ_SNZC01000002.1"/>
</dbReference>
<organism evidence="2 3">
    <name type="scientific">Flavobacterium cheniae</name>
    <dbReference type="NCBI Taxonomy" id="295428"/>
    <lineage>
        <taxon>Bacteria</taxon>
        <taxon>Pseudomonadati</taxon>
        <taxon>Bacteroidota</taxon>
        <taxon>Flavobacteriia</taxon>
        <taxon>Flavobacteriales</taxon>
        <taxon>Flavobacteriaceae</taxon>
        <taxon>Flavobacterium</taxon>
    </lineage>
</organism>
<evidence type="ECO:0000313" key="3">
    <source>
        <dbReference type="Proteomes" id="UP000315312"/>
    </source>
</evidence>
<keyword evidence="3" id="KW-1185">Reference proteome</keyword>
<comment type="caution">
    <text evidence="2">The sequence shown here is derived from an EMBL/GenBank/DDBJ whole genome shotgun (WGS) entry which is preliminary data.</text>
</comment>